<sequence length="213" mass="23558">MRVTNLDERPPSLGLRLLAIVAIYLPWKLVYAAMSRLPEPAAPLELRFAWEREIPRPGHAMWVYAAAVVFVLTAPLALRTVAELKRFVLAGWLIALTGLSTFWLLPTKAAFLPIDGDGLVFAIRDTMRIFDAEWLAFPSFHSAWSMLAAFAFRKRWPSLCWVWFGCAAAIGASCIMTGSHALADVFAGFLLAALAWRIAAVETAAPRQAAFKP</sequence>
<reference evidence="3 4" key="1">
    <citation type="submission" date="2015-08" db="EMBL/GenBank/DDBJ databases">
        <title>Investigation of the bacterial diversity of lava forest soil.</title>
        <authorList>
            <person name="Lee J.S."/>
        </authorList>
    </citation>
    <scope>NUCLEOTIDE SEQUENCE [LARGE SCALE GENOMIC DNA]</scope>
    <source>
        <strain evidence="3 4">GJW-30</strain>
    </source>
</reference>
<dbReference type="GO" id="GO:0016020">
    <property type="term" value="C:membrane"/>
    <property type="evidence" value="ECO:0007669"/>
    <property type="project" value="UniProtKB-SubCell"/>
</dbReference>
<dbReference type="InterPro" id="IPR026841">
    <property type="entry name" value="Aur1/Ipt1"/>
</dbReference>
<evidence type="ECO:0000259" key="2">
    <source>
        <dbReference type="Pfam" id="PF14378"/>
    </source>
</evidence>
<dbReference type="KEGG" id="vgo:GJW-30_1_03452"/>
<dbReference type="Proteomes" id="UP000236884">
    <property type="component" value="Chromosome"/>
</dbReference>
<feature type="domain" description="Inositolphosphotransferase Aur1/Ipt1" evidence="2">
    <location>
        <begin position="60"/>
        <end position="196"/>
    </location>
</feature>
<protein>
    <submittedName>
        <fullName evidence="3">PAP2 superfamily protein</fullName>
    </submittedName>
</protein>
<dbReference type="SUPFAM" id="SSF48317">
    <property type="entry name" value="Acid phosphatase/Vanadium-dependent haloperoxidase"/>
    <property type="match status" value="1"/>
</dbReference>
<keyword evidence="1" id="KW-0472">Membrane</keyword>
<evidence type="ECO:0000313" key="3">
    <source>
        <dbReference type="EMBL" id="BAT60902.1"/>
    </source>
</evidence>
<evidence type="ECO:0000313" key="4">
    <source>
        <dbReference type="Proteomes" id="UP000236884"/>
    </source>
</evidence>
<feature type="transmembrane region" description="Helical" evidence="1">
    <location>
        <begin position="134"/>
        <end position="152"/>
    </location>
</feature>
<evidence type="ECO:0000256" key="1">
    <source>
        <dbReference type="SAM" id="Phobius"/>
    </source>
</evidence>
<dbReference type="AlphaFoldDB" id="A0A0S3PYA1"/>
<name>A0A0S3PYA1_9BRAD</name>
<keyword evidence="1" id="KW-1133">Transmembrane helix</keyword>
<gene>
    <name evidence="3" type="ORF">GJW-30_1_03452</name>
</gene>
<keyword evidence="4" id="KW-1185">Reference proteome</keyword>
<dbReference type="RefSeq" id="WP_157746777.1">
    <property type="nucleotide sequence ID" value="NZ_AP014946.1"/>
</dbReference>
<feature type="transmembrane region" description="Helical" evidence="1">
    <location>
        <begin position="60"/>
        <end position="78"/>
    </location>
</feature>
<dbReference type="InterPro" id="IPR036938">
    <property type="entry name" value="PAP2/HPO_sf"/>
</dbReference>
<feature type="transmembrane region" description="Helical" evidence="1">
    <location>
        <begin position="87"/>
        <end position="105"/>
    </location>
</feature>
<feature type="transmembrane region" description="Helical" evidence="1">
    <location>
        <begin position="12"/>
        <end position="34"/>
    </location>
</feature>
<accession>A0A0S3PYA1</accession>
<feature type="transmembrane region" description="Helical" evidence="1">
    <location>
        <begin position="159"/>
        <end position="179"/>
    </location>
</feature>
<dbReference type="Pfam" id="PF14378">
    <property type="entry name" value="PAP2_3"/>
    <property type="match status" value="1"/>
</dbReference>
<keyword evidence="1" id="KW-0812">Transmembrane</keyword>
<dbReference type="EMBL" id="AP014946">
    <property type="protein sequence ID" value="BAT60902.1"/>
    <property type="molecule type" value="Genomic_DNA"/>
</dbReference>
<organism evidence="3 4">
    <name type="scientific">Variibacter gotjawalensis</name>
    <dbReference type="NCBI Taxonomy" id="1333996"/>
    <lineage>
        <taxon>Bacteria</taxon>
        <taxon>Pseudomonadati</taxon>
        <taxon>Pseudomonadota</taxon>
        <taxon>Alphaproteobacteria</taxon>
        <taxon>Hyphomicrobiales</taxon>
        <taxon>Nitrobacteraceae</taxon>
        <taxon>Variibacter</taxon>
    </lineage>
</organism>
<dbReference type="Gene3D" id="1.20.144.10">
    <property type="entry name" value="Phosphatidic acid phosphatase type 2/haloperoxidase"/>
    <property type="match status" value="1"/>
</dbReference>
<proteinExistence type="predicted"/>